<keyword evidence="1" id="KW-0472">Membrane</keyword>
<evidence type="ECO:0000259" key="2">
    <source>
        <dbReference type="Pfam" id="PF07715"/>
    </source>
</evidence>
<dbReference type="EMBL" id="QFLI01000023">
    <property type="protein sequence ID" value="PXX94895.1"/>
    <property type="molecule type" value="Genomic_DNA"/>
</dbReference>
<protein>
    <submittedName>
        <fullName evidence="3">SusC/RagA family protein</fullName>
    </submittedName>
</protein>
<dbReference type="InterPro" id="IPR008969">
    <property type="entry name" value="CarboxyPept-like_regulatory"/>
</dbReference>
<dbReference type="Gene3D" id="2.60.40.1120">
    <property type="entry name" value="Carboxypeptidase-like, regulatory domain"/>
    <property type="match status" value="1"/>
</dbReference>
<evidence type="ECO:0000313" key="4">
    <source>
        <dbReference type="Proteomes" id="UP000248079"/>
    </source>
</evidence>
<dbReference type="SUPFAM" id="SSF56935">
    <property type="entry name" value="Porins"/>
    <property type="match status" value="1"/>
</dbReference>
<feature type="domain" description="TonB-dependent receptor plug" evidence="2">
    <location>
        <begin position="135"/>
        <end position="212"/>
    </location>
</feature>
<name>A0A2V3ZRH2_9BACT</name>
<accession>A0A2V3ZRH2</accession>
<comment type="similarity">
    <text evidence="1">Belongs to the TonB-dependent receptor family.</text>
</comment>
<dbReference type="InterPro" id="IPR012910">
    <property type="entry name" value="Plug_dom"/>
</dbReference>
<dbReference type="FunFam" id="2.60.40.1120:FF:000003">
    <property type="entry name" value="Outer membrane protein Omp121"/>
    <property type="match status" value="1"/>
</dbReference>
<gene>
    <name evidence="3" type="ORF">DF185_22825</name>
</gene>
<reference evidence="3 4" key="1">
    <citation type="submission" date="2018-05" db="EMBL/GenBank/DDBJ databases">
        <title>Marinifilum breve JC075T sp. nov., a marine bacterium isolated from Yongle Blue Hole in the South China Sea.</title>
        <authorList>
            <person name="Fu T."/>
        </authorList>
    </citation>
    <scope>NUCLEOTIDE SEQUENCE [LARGE SCALE GENOMIC DNA]</scope>
    <source>
        <strain evidence="3 4">JC075</strain>
    </source>
</reference>
<comment type="subcellular location">
    <subcellularLocation>
        <location evidence="1">Cell outer membrane</location>
        <topology evidence="1">Multi-pass membrane protein</topology>
    </subcellularLocation>
</comment>
<comment type="caution">
    <text evidence="3">The sequence shown here is derived from an EMBL/GenBank/DDBJ whole genome shotgun (WGS) entry which is preliminary data.</text>
</comment>
<dbReference type="AlphaFoldDB" id="A0A2V3ZRH2"/>
<proteinExistence type="inferred from homology"/>
<keyword evidence="1" id="KW-0998">Cell outer membrane</keyword>
<evidence type="ECO:0000256" key="1">
    <source>
        <dbReference type="PROSITE-ProRule" id="PRU01360"/>
    </source>
</evidence>
<dbReference type="Pfam" id="PF07715">
    <property type="entry name" value="Plug"/>
    <property type="match status" value="1"/>
</dbReference>
<dbReference type="InterPro" id="IPR037066">
    <property type="entry name" value="Plug_dom_sf"/>
</dbReference>
<organism evidence="3 4">
    <name type="scientific">Marinifilum breve</name>
    <dbReference type="NCBI Taxonomy" id="2184082"/>
    <lineage>
        <taxon>Bacteria</taxon>
        <taxon>Pseudomonadati</taxon>
        <taxon>Bacteroidota</taxon>
        <taxon>Bacteroidia</taxon>
        <taxon>Marinilabiliales</taxon>
        <taxon>Marinifilaceae</taxon>
    </lineage>
</organism>
<feature type="non-terminal residue" evidence="3">
    <location>
        <position position="234"/>
    </location>
</feature>
<keyword evidence="1" id="KW-1134">Transmembrane beta strand</keyword>
<sequence>MLLDQILRERGLECEVEEEVITFKEIEKATPVKEAKQQKEIKGTVTDDKGLPLPGVSVVIKGSNTGVSTDFDGNFSLELPDGEITLVFSFIGMEPQEVLVTNQTHLNITLTVSSEQLAEVVVTTGYQKIDRKLFTGSATVLKAEEAKVAGVADVGRMLEGKVAGVSVQNVSGTFGAAPKIRVRGASSIYGDTKPLWVVDGVVLEDVVDISPDQLSSGDAATLISSSVAGINADD</sequence>
<keyword evidence="1" id="KW-0813">Transport</keyword>
<dbReference type="Gene3D" id="2.170.130.10">
    <property type="entry name" value="TonB-dependent receptor, plug domain"/>
    <property type="match status" value="1"/>
</dbReference>
<keyword evidence="4" id="KW-1185">Reference proteome</keyword>
<dbReference type="InterPro" id="IPR039426">
    <property type="entry name" value="TonB-dep_rcpt-like"/>
</dbReference>
<dbReference type="GO" id="GO:0009279">
    <property type="term" value="C:cell outer membrane"/>
    <property type="evidence" value="ECO:0007669"/>
    <property type="project" value="UniProtKB-SubCell"/>
</dbReference>
<dbReference type="Proteomes" id="UP000248079">
    <property type="component" value="Unassembled WGS sequence"/>
</dbReference>
<dbReference type="PROSITE" id="PS52016">
    <property type="entry name" value="TONB_DEPENDENT_REC_3"/>
    <property type="match status" value="1"/>
</dbReference>
<dbReference type="SUPFAM" id="SSF49464">
    <property type="entry name" value="Carboxypeptidase regulatory domain-like"/>
    <property type="match status" value="1"/>
</dbReference>
<keyword evidence="1" id="KW-0812">Transmembrane</keyword>
<evidence type="ECO:0000313" key="3">
    <source>
        <dbReference type="EMBL" id="PXX94895.1"/>
    </source>
</evidence>
<dbReference type="Pfam" id="PF13715">
    <property type="entry name" value="CarbopepD_reg_2"/>
    <property type="match status" value="1"/>
</dbReference>